<keyword evidence="4" id="KW-0378">Hydrolase</keyword>
<dbReference type="Proteomes" id="UP000324536">
    <property type="component" value="Chromosome"/>
</dbReference>
<dbReference type="CDD" id="cd10030">
    <property type="entry name" value="UDG-F4_TTUDGA_SPO1dp_like"/>
    <property type="match status" value="1"/>
</dbReference>
<dbReference type="Gene3D" id="3.40.470.10">
    <property type="entry name" value="Uracil-DNA glycosylase-like domain"/>
    <property type="match status" value="1"/>
</dbReference>
<evidence type="ECO:0000256" key="4">
    <source>
        <dbReference type="ARBA" id="ARBA00022801"/>
    </source>
</evidence>
<dbReference type="SMART" id="SM00987">
    <property type="entry name" value="UreE_C"/>
    <property type="match status" value="1"/>
</dbReference>
<evidence type="ECO:0000256" key="2">
    <source>
        <dbReference type="ARBA" id="ARBA00022723"/>
    </source>
</evidence>
<dbReference type="SMART" id="SM00986">
    <property type="entry name" value="UDG"/>
    <property type="match status" value="1"/>
</dbReference>
<gene>
    <name evidence="10" type="ORF">FLP30_07555</name>
</gene>
<evidence type="ECO:0000256" key="1">
    <source>
        <dbReference type="ARBA" id="ARBA00022485"/>
    </source>
</evidence>
<dbReference type="SUPFAM" id="SSF52141">
    <property type="entry name" value="Uracil-DNA glycosylase-like"/>
    <property type="match status" value="1"/>
</dbReference>
<dbReference type="GO" id="GO:0006281">
    <property type="term" value="P:DNA repair"/>
    <property type="evidence" value="ECO:0007669"/>
    <property type="project" value="UniProtKB-KW"/>
</dbReference>
<evidence type="ECO:0000256" key="7">
    <source>
        <dbReference type="ARBA" id="ARBA00023204"/>
    </source>
</evidence>
<name>A0A5C1YRP0_9PROT</name>
<feature type="domain" description="Uracil-DNA glycosylase-like" evidence="9">
    <location>
        <begin position="114"/>
        <end position="263"/>
    </location>
</feature>
<proteinExistence type="predicted"/>
<keyword evidence="11" id="KW-1185">Reference proteome</keyword>
<organism evidence="10 11">
    <name type="scientific">Acetobacter vaccinii</name>
    <dbReference type="NCBI Taxonomy" id="2592655"/>
    <lineage>
        <taxon>Bacteria</taxon>
        <taxon>Pseudomonadati</taxon>
        <taxon>Pseudomonadota</taxon>
        <taxon>Alphaproteobacteria</taxon>
        <taxon>Acetobacterales</taxon>
        <taxon>Acetobacteraceae</taxon>
        <taxon>Acetobacter</taxon>
    </lineage>
</organism>
<dbReference type="PANTHER" id="PTHR33693">
    <property type="entry name" value="TYPE-5 URACIL-DNA GLYCOSYLASE"/>
    <property type="match status" value="1"/>
</dbReference>
<dbReference type="GO" id="GO:0097506">
    <property type="term" value="F:deaminated base DNA N-glycosylase activity"/>
    <property type="evidence" value="ECO:0007669"/>
    <property type="project" value="UniProtKB-ARBA"/>
</dbReference>
<evidence type="ECO:0000256" key="6">
    <source>
        <dbReference type="ARBA" id="ARBA00023014"/>
    </source>
</evidence>
<feature type="region of interest" description="Disordered" evidence="8">
    <location>
        <begin position="31"/>
        <end position="73"/>
    </location>
</feature>
<keyword evidence="7" id="KW-0234">DNA repair</keyword>
<keyword evidence="3" id="KW-0227">DNA damage</keyword>
<keyword evidence="5" id="KW-0408">Iron</keyword>
<feature type="compositionally biased region" description="Low complexity" evidence="8">
    <location>
        <begin position="57"/>
        <end position="73"/>
    </location>
</feature>
<reference evidence="10 11" key="1">
    <citation type="submission" date="2019-09" db="EMBL/GenBank/DDBJ databases">
        <title>Genome sequencing of strain KACC 21233.</title>
        <authorList>
            <person name="Heo J."/>
            <person name="Kim S.-J."/>
            <person name="Kim J.-S."/>
            <person name="Hong S.-B."/>
            <person name="Kwon S.-W."/>
        </authorList>
    </citation>
    <scope>NUCLEOTIDE SEQUENCE [LARGE SCALE GENOMIC DNA]</scope>
    <source>
        <strain evidence="10 11">KACC 21233</strain>
    </source>
</reference>
<dbReference type="EMBL" id="CP043506">
    <property type="protein sequence ID" value="QEO17597.1"/>
    <property type="molecule type" value="Genomic_DNA"/>
</dbReference>
<evidence type="ECO:0000256" key="5">
    <source>
        <dbReference type="ARBA" id="ARBA00023004"/>
    </source>
</evidence>
<protein>
    <submittedName>
        <fullName evidence="10">Uracil-DNA glycosylase family protein</fullName>
    </submittedName>
</protein>
<dbReference type="InterPro" id="IPR005122">
    <property type="entry name" value="Uracil-DNA_glycosylase-like"/>
</dbReference>
<dbReference type="RefSeq" id="WP_149279274.1">
    <property type="nucleotide sequence ID" value="NZ_CP043506.1"/>
</dbReference>
<dbReference type="AlphaFoldDB" id="A0A5C1YRP0"/>
<dbReference type="InterPro" id="IPR036895">
    <property type="entry name" value="Uracil-DNA_glycosylase-like_sf"/>
</dbReference>
<keyword evidence="1" id="KW-0004">4Fe-4S</keyword>
<dbReference type="GO" id="GO:0051539">
    <property type="term" value="F:4 iron, 4 sulfur cluster binding"/>
    <property type="evidence" value="ECO:0007669"/>
    <property type="project" value="UniProtKB-KW"/>
</dbReference>
<evidence type="ECO:0000256" key="3">
    <source>
        <dbReference type="ARBA" id="ARBA00022763"/>
    </source>
</evidence>
<evidence type="ECO:0000313" key="11">
    <source>
        <dbReference type="Proteomes" id="UP000324536"/>
    </source>
</evidence>
<dbReference type="Pfam" id="PF03167">
    <property type="entry name" value="UDG"/>
    <property type="match status" value="1"/>
</dbReference>
<dbReference type="GO" id="GO:0046872">
    <property type="term" value="F:metal ion binding"/>
    <property type="evidence" value="ECO:0007669"/>
    <property type="project" value="UniProtKB-KW"/>
</dbReference>
<evidence type="ECO:0000256" key="8">
    <source>
        <dbReference type="SAM" id="MobiDB-lite"/>
    </source>
</evidence>
<accession>A0A5C1YRP0</accession>
<dbReference type="InterPro" id="IPR051536">
    <property type="entry name" value="UDG_Type-4/5"/>
</dbReference>
<evidence type="ECO:0000259" key="9">
    <source>
        <dbReference type="SMART" id="SM00986"/>
    </source>
</evidence>
<keyword evidence="2" id="KW-0479">Metal-binding</keyword>
<keyword evidence="6" id="KW-0411">Iron-sulfur</keyword>
<evidence type="ECO:0000313" key="10">
    <source>
        <dbReference type="EMBL" id="QEO17597.1"/>
    </source>
</evidence>
<dbReference type="OrthoDB" id="5290748at2"/>
<dbReference type="PANTHER" id="PTHR33693:SF1">
    <property type="entry name" value="TYPE-4 URACIL-DNA GLYCOSYLASE"/>
    <property type="match status" value="1"/>
</dbReference>
<sequence length="273" mass="29095">MNAEFSLLRLYTEWGIDAAVMDQPVDHRLTNPQALRGPVPHTAAPTLPRTAQPPMANRPAGAPATRRNAAPAASDAVAQASALAAQADSLEALHTAMAGFSACALQATAMHTLLPQGPRNAPLMLIGEAPDADEDRSGQPFTGRCGALLDEMLAPLPLPRAQLALATALPWRPPGGRPASALEQQICLPFLHRAIALLAPRRLLLCGRMPTAMVLGRDTPAPRRQWTSVTLPTLPPLPVLSLPHPLQLRASATARREIWQSLVLVVHTLRQDG</sequence>
<dbReference type="KEGG" id="acek:FLP30_07555"/>